<dbReference type="Pfam" id="PF04068">
    <property type="entry name" value="Fer4_RLI"/>
    <property type="match status" value="1"/>
</dbReference>
<name>A0A7J3JPA3_9CREN</name>
<evidence type="ECO:0000259" key="4">
    <source>
        <dbReference type="PROSITE" id="PS51379"/>
    </source>
</evidence>
<dbReference type="PROSITE" id="PS00198">
    <property type="entry name" value="4FE4S_FER_1"/>
    <property type="match status" value="1"/>
</dbReference>
<dbReference type="PANTHER" id="PTHR19248">
    <property type="entry name" value="ATP-BINDING TRANSPORT PROTEIN-RELATED"/>
    <property type="match status" value="1"/>
</dbReference>
<gene>
    <name evidence="5" type="ORF">ENT87_00115</name>
    <name evidence="6" type="ORF">ENU30_01535</name>
</gene>
<evidence type="ECO:0000256" key="2">
    <source>
        <dbReference type="ARBA" id="ARBA00022840"/>
    </source>
</evidence>
<feature type="domain" description="4Fe-4S ferredoxin-type" evidence="4">
    <location>
        <begin position="3"/>
        <end position="35"/>
    </location>
</feature>
<dbReference type="GO" id="GO:0005524">
    <property type="term" value="F:ATP binding"/>
    <property type="evidence" value="ECO:0007669"/>
    <property type="project" value="UniProtKB-KW"/>
</dbReference>
<dbReference type="PRINTS" id="PR01868">
    <property type="entry name" value="ABCEFAMILY"/>
</dbReference>
<dbReference type="InterPro" id="IPR013283">
    <property type="entry name" value="RLI1"/>
</dbReference>
<dbReference type="NCBIfam" id="NF009945">
    <property type="entry name" value="PRK13409.1"/>
    <property type="match status" value="1"/>
</dbReference>
<feature type="domain" description="ABC transporter" evidence="3">
    <location>
        <begin position="342"/>
        <end position="566"/>
    </location>
</feature>
<accession>A0A7J3JPA3</accession>
<dbReference type="InterPro" id="IPR003593">
    <property type="entry name" value="AAA+_ATPase"/>
</dbReference>
<dbReference type="GO" id="GO:0016491">
    <property type="term" value="F:oxidoreductase activity"/>
    <property type="evidence" value="ECO:0007669"/>
    <property type="project" value="UniProtKB-ARBA"/>
</dbReference>
<dbReference type="EMBL" id="DTBZ01000039">
    <property type="protein sequence ID" value="HGQ17653.1"/>
    <property type="molecule type" value="Genomic_DNA"/>
</dbReference>
<dbReference type="InterPro" id="IPR027417">
    <property type="entry name" value="P-loop_NTPase"/>
</dbReference>
<proteinExistence type="predicted"/>
<dbReference type="PROSITE" id="PS00211">
    <property type="entry name" value="ABC_TRANSPORTER_1"/>
    <property type="match status" value="1"/>
</dbReference>
<dbReference type="InterPro" id="IPR003439">
    <property type="entry name" value="ABC_transporter-like_ATP-bd"/>
</dbReference>
<evidence type="ECO:0000313" key="5">
    <source>
        <dbReference type="EMBL" id="HGN35948.1"/>
    </source>
</evidence>
<feature type="domain" description="ABC transporter" evidence="3">
    <location>
        <begin position="77"/>
        <end position="314"/>
    </location>
</feature>
<keyword evidence="1" id="KW-0547">Nucleotide-binding</keyword>
<protein>
    <submittedName>
        <fullName evidence="6">Ribosome biogenesis/translation initiation ATPase RLI</fullName>
    </submittedName>
</protein>
<dbReference type="InterPro" id="IPR017871">
    <property type="entry name" value="ABC_transporter-like_CS"/>
</dbReference>
<dbReference type="SUPFAM" id="SSF54862">
    <property type="entry name" value="4Fe-4S ferredoxins"/>
    <property type="match status" value="1"/>
</dbReference>
<organism evidence="6">
    <name type="scientific">Ignisphaera aggregans</name>
    <dbReference type="NCBI Taxonomy" id="334771"/>
    <lineage>
        <taxon>Archaea</taxon>
        <taxon>Thermoproteota</taxon>
        <taxon>Thermoprotei</taxon>
        <taxon>Desulfurococcales</taxon>
        <taxon>Desulfurococcaceae</taxon>
        <taxon>Ignisphaera</taxon>
    </lineage>
</organism>
<evidence type="ECO:0000256" key="1">
    <source>
        <dbReference type="ARBA" id="ARBA00022741"/>
    </source>
</evidence>
<feature type="domain" description="4Fe-4S ferredoxin-type" evidence="4">
    <location>
        <begin position="44"/>
        <end position="73"/>
    </location>
</feature>
<dbReference type="SUPFAM" id="SSF52540">
    <property type="entry name" value="P-loop containing nucleoside triphosphate hydrolases"/>
    <property type="match status" value="2"/>
</dbReference>
<dbReference type="Gene3D" id="3.40.50.300">
    <property type="entry name" value="P-loop containing nucleotide triphosphate hydrolases"/>
    <property type="match status" value="2"/>
</dbReference>
<keyword evidence="2" id="KW-0067">ATP-binding</keyword>
<reference evidence="6" key="1">
    <citation type="journal article" date="2020" name="mSystems">
        <title>Genome- and Community-Level Interaction Insights into Carbon Utilization and Element Cycling Functions of Hydrothermarchaeota in Hydrothermal Sediment.</title>
        <authorList>
            <person name="Zhou Z."/>
            <person name="Liu Y."/>
            <person name="Xu W."/>
            <person name="Pan J."/>
            <person name="Luo Z.H."/>
            <person name="Li M."/>
        </authorList>
    </citation>
    <scope>NUCLEOTIDE SEQUENCE [LARGE SCALE GENOMIC DNA]</scope>
    <source>
        <strain evidence="5">SpSt-618</strain>
        <strain evidence="6">SpSt-657</strain>
    </source>
</reference>
<evidence type="ECO:0000313" key="6">
    <source>
        <dbReference type="EMBL" id="HGQ17653.1"/>
    </source>
</evidence>
<dbReference type="AlphaFoldDB" id="A0A7J3JPA3"/>
<comment type="caution">
    <text evidence="6">The sequence shown here is derived from an EMBL/GenBank/DDBJ whole genome shotgun (WGS) entry which is preliminary data.</text>
</comment>
<evidence type="ECO:0000259" key="3">
    <source>
        <dbReference type="PROSITE" id="PS50893"/>
    </source>
</evidence>
<dbReference type="PROSITE" id="PS51379">
    <property type="entry name" value="4FE4S_FER_2"/>
    <property type="match status" value="2"/>
</dbReference>
<dbReference type="SMART" id="SM00382">
    <property type="entry name" value="AAA"/>
    <property type="match status" value="2"/>
</dbReference>
<dbReference type="Pfam" id="PF00037">
    <property type="entry name" value="Fer4"/>
    <property type="match status" value="1"/>
</dbReference>
<dbReference type="Pfam" id="PF00005">
    <property type="entry name" value="ABC_tran"/>
    <property type="match status" value="2"/>
</dbReference>
<dbReference type="PROSITE" id="PS50893">
    <property type="entry name" value="ABC_TRANSPORTER_2"/>
    <property type="match status" value="2"/>
</dbReference>
<dbReference type="EMBL" id="DTAI01000006">
    <property type="protein sequence ID" value="HGN35948.1"/>
    <property type="molecule type" value="Genomic_DNA"/>
</dbReference>
<sequence>MARVATIDYEMCHPDKCGIPCVRFCPINKTKPYKAIELSTEKKGKPVIYEEKCIACGICVKKCPYKAISVVNLPEEVEENLVHRYGQNAFKLYGLPMPIEGKIIGILGPNGIGKSTAMKILSGSLIPNIGRFDIEPSRDRVLEKFKGTVYYDYFSKLYQGQLKVIQKIQYIELIPKYIRSGRVEELLKRIDERGMYRDVIDALHINPMLGKDISTLSGGELQKLAVAATLLRDANVYIFDEPTGFLDIRERLHVLMALDRLLPRNSYIFIVDHDLMFLDYIADLIAIAFGIPGSYGMFSKVYTAKAGIDHYLKGFLPSENMRIRDEEISFRLHEAREDGYIAKSSEVVFVWGNLVKKLDGFTLNVEPGQAYRGEVIGIVGPNAIGKTTFIRILVGELEPDTGYTTSTAFKMSYKPQYLERVVKDCNTVLECLKSVNSDAIKEDSWLYVEVVKRLGVDRLLSKELESLSGGELQKFYIAYTLIRDADVYLLDEPSSHIDVEDQLSVARTIKRIARLRKSPIFVIDHNFLLIDYSVDRLMVFSGVPGREGYGSAPDSVAKVLNSFLKSMGITVRRDPDNGRPRINKPDSYLDRQQRALNQYFYVE</sequence>
<dbReference type="InterPro" id="IPR007209">
    <property type="entry name" value="RNaseL-inhib-like_metal-bd_dom"/>
</dbReference>
<dbReference type="InterPro" id="IPR017896">
    <property type="entry name" value="4Fe4S_Fe-S-bd"/>
</dbReference>
<dbReference type="GO" id="GO:0016887">
    <property type="term" value="F:ATP hydrolysis activity"/>
    <property type="evidence" value="ECO:0007669"/>
    <property type="project" value="InterPro"/>
</dbReference>
<dbReference type="InterPro" id="IPR017900">
    <property type="entry name" value="4Fe4S_Fe_S_CS"/>
</dbReference>